<keyword evidence="2" id="KW-1185">Reference proteome</keyword>
<dbReference type="Proteomes" id="UP000789860">
    <property type="component" value="Unassembled WGS sequence"/>
</dbReference>
<evidence type="ECO:0000313" key="2">
    <source>
        <dbReference type="Proteomes" id="UP000789860"/>
    </source>
</evidence>
<comment type="caution">
    <text evidence="1">The sequence shown here is derived from an EMBL/GenBank/DDBJ whole genome shotgun (WGS) entry which is preliminary data.</text>
</comment>
<sequence length="84" mass="10114">DASVRRILSTFQQWGYVKNPFKGQPECRKTFTREELDLLKRIVKEKVDLYLDELAFEIENYTQKHVSISTIWQSLQYYSISHKK</sequence>
<proteinExistence type="predicted"/>
<gene>
    <name evidence="1" type="ORF">SCALOS_LOCUS5125</name>
</gene>
<evidence type="ECO:0000313" key="1">
    <source>
        <dbReference type="EMBL" id="CAG8549506.1"/>
    </source>
</evidence>
<organism evidence="1 2">
    <name type="scientific">Scutellospora calospora</name>
    <dbReference type="NCBI Taxonomy" id="85575"/>
    <lineage>
        <taxon>Eukaryota</taxon>
        <taxon>Fungi</taxon>
        <taxon>Fungi incertae sedis</taxon>
        <taxon>Mucoromycota</taxon>
        <taxon>Glomeromycotina</taxon>
        <taxon>Glomeromycetes</taxon>
        <taxon>Diversisporales</taxon>
        <taxon>Gigasporaceae</taxon>
        <taxon>Scutellospora</taxon>
    </lineage>
</organism>
<reference evidence="1" key="1">
    <citation type="submission" date="2021-06" db="EMBL/GenBank/DDBJ databases">
        <authorList>
            <person name="Kallberg Y."/>
            <person name="Tangrot J."/>
            <person name="Rosling A."/>
        </authorList>
    </citation>
    <scope>NUCLEOTIDE SEQUENCE</scope>
    <source>
        <strain evidence="1">AU212A</strain>
    </source>
</reference>
<feature type="non-terminal residue" evidence="1">
    <location>
        <position position="84"/>
    </location>
</feature>
<name>A0ACA9LYG8_9GLOM</name>
<dbReference type="EMBL" id="CAJVPM010007861">
    <property type="protein sequence ID" value="CAG8549506.1"/>
    <property type="molecule type" value="Genomic_DNA"/>
</dbReference>
<accession>A0ACA9LYG8</accession>
<protein>
    <submittedName>
        <fullName evidence="1">10954_t:CDS:1</fullName>
    </submittedName>
</protein>
<feature type="non-terminal residue" evidence="1">
    <location>
        <position position="1"/>
    </location>
</feature>